<evidence type="ECO:0008006" key="4">
    <source>
        <dbReference type="Google" id="ProtNLM"/>
    </source>
</evidence>
<dbReference type="AlphaFoldDB" id="A0A2U3KYW9"/>
<evidence type="ECO:0000313" key="3">
    <source>
        <dbReference type="Proteomes" id="UP000238701"/>
    </source>
</evidence>
<proteinExistence type="predicted"/>
<accession>A0A2U3KYW9</accession>
<evidence type="ECO:0000313" key="2">
    <source>
        <dbReference type="EMBL" id="SPF44749.1"/>
    </source>
</evidence>
<feature type="region of interest" description="Disordered" evidence="1">
    <location>
        <begin position="103"/>
        <end position="126"/>
    </location>
</feature>
<name>A0A2U3KYW9_9BACT</name>
<evidence type="ECO:0000256" key="1">
    <source>
        <dbReference type="SAM" id="MobiDB-lite"/>
    </source>
</evidence>
<protein>
    <recommendedName>
        <fullName evidence="4">ArnR1-like winged helix-turn-helix domain-containing protein</fullName>
    </recommendedName>
</protein>
<dbReference type="EMBL" id="OMOD01000150">
    <property type="protein sequence ID" value="SPF44749.1"/>
    <property type="molecule type" value="Genomic_DNA"/>
</dbReference>
<organism evidence="2 3">
    <name type="scientific">Candidatus Sulfotelmatobacter kueseliae</name>
    <dbReference type="NCBI Taxonomy" id="2042962"/>
    <lineage>
        <taxon>Bacteria</taxon>
        <taxon>Pseudomonadati</taxon>
        <taxon>Acidobacteriota</taxon>
        <taxon>Terriglobia</taxon>
        <taxon>Terriglobales</taxon>
        <taxon>Candidatus Korobacteraceae</taxon>
        <taxon>Candidatus Sulfotelmatobacter</taxon>
    </lineage>
</organism>
<sequence>MTYSTKEPPAPVDMKSEVFDQFCGLTGDLITDKRLMKVLRNLRRWGTLGEGELAAKCCERVFMPDWEPLITFLLEKKLIEAEKTGHGKAQIFKLTEKGELYLHEKLDPKPPASKPEPEQTESQPTE</sequence>
<dbReference type="Proteomes" id="UP000238701">
    <property type="component" value="Unassembled WGS sequence"/>
</dbReference>
<gene>
    <name evidence="2" type="ORF">SBA1_550114</name>
</gene>
<reference evidence="3" key="1">
    <citation type="submission" date="2018-02" db="EMBL/GenBank/DDBJ databases">
        <authorList>
            <person name="Hausmann B."/>
        </authorList>
    </citation>
    <scope>NUCLEOTIDE SEQUENCE [LARGE SCALE GENOMIC DNA]</scope>
    <source>
        <strain evidence="3">Peat soil MAG SbA1</strain>
    </source>
</reference>